<evidence type="ECO:0000313" key="1">
    <source>
        <dbReference type="EMBL" id="MPC89510.1"/>
    </source>
</evidence>
<keyword evidence="2" id="KW-1185">Reference proteome</keyword>
<dbReference type="AlphaFoldDB" id="A0A5B7IYB8"/>
<organism evidence="1 2">
    <name type="scientific">Portunus trituberculatus</name>
    <name type="common">Swimming crab</name>
    <name type="synonym">Neptunus trituberculatus</name>
    <dbReference type="NCBI Taxonomy" id="210409"/>
    <lineage>
        <taxon>Eukaryota</taxon>
        <taxon>Metazoa</taxon>
        <taxon>Ecdysozoa</taxon>
        <taxon>Arthropoda</taxon>
        <taxon>Crustacea</taxon>
        <taxon>Multicrustacea</taxon>
        <taxon>Malacostraca</taxon>
        <taxon>Eumalacostraca</taxon>
        <taxon>Eucarida</taxon>
        <taxon>Decapoda</taxon>
        <taxon>Pleocyemata</taxon>
        <taxon>Brachyura</taxon>
        <taxon>Eubrachyura</taxon>
        <taxon>Portunoidea</taxon>
        <taxon>Portunidae</taxon>
        <taxon>Portuninae</taxon>
        <taxon>Portunus</taxon>
    </lineage>
</organism>
<reference evidence="1 2" key="1">
    <citation type="submission" date="2019-05" db="EMBL/GenBank/DDBJ databases">
        <title>Another draft genome of Portunus trituberculatus and its Hox gene families provides insights of decapod evolution.</title>
        <authorList>
            <person name="Jeong J.-H."/>
            <person name="Song I."/>
            <person name="Kim S."/>
            <person name="Choi T."/>
            <person name="Kim D."/>
            <person name="Ryu S."/>
            <person name="Kim W."/>
        </authorList>
    </citation>
    <scope>NUCLEOTIDE SEQUENCE [LARGE SCALE GENOMIC DNA]</scope>
    <source>
        <tissue evidence="1">Muscle</tissue>
    </source>
</reference>
<dbReference type="Proteomes" id="UP000324222">
    <property type="component" value="Unassembled WGS sequence"/>
</dbReference>
<dbReference type="EMBL" id="VSRR010081258">
    <property type="protein sequence ID" value="MPC89510.1"/>
    <property type="molecule type" value="Genomic_DNA"/>
</dbReference>
<name>A0A5B7IYB8_PORTR</name>
<evidence type="ECO:0000313" key="2">
    <source>
        <dbReference type="Proteomes" id="UP000324222"/>
    </source>
</evidence>
<protein>
    <submittedName>
        <fullName evidence="1">Uncharacterized protein</fullName>
    </submittedName>
</protein>
<gene>
    <name evidence="1" type="ORF">E2C01_084461</name>
</gene>
<sequence>MRRSLDAVPIASVARPGMTYWKIWRGVCKKGECSRPPALGTRRRLPGDALPPNTAAVLLSTCASPSPRARVAEDSAGLSAANGKKRPLGAVVHTVHAACR</sequence>
<proteinExistence type="predicted"/>
<accession>A0A5B7IYB8</accession>
<comment type="caution">
    <text evidence="1">The sequence shown here is derived from an EMBL/GenBank/DDBJ whole genome shotgun (WGS) entry which is preliminary data.</text>
</comment>